<feature type="non-terminal residue" evidence="1">
    <location>
        <position position="146"/>
    </location>
</feature>
<evidence type="ECO:0000313" key="2">
    <source>
        <dbReference type="Proteomes" id="UP000052967"/>
    </source>
</evidence>
<dbReference type="EMBL" id="KK701078">
    <property type="protein sequence ID" value="KFQ27282.1"/>
    <property type="molecule type" value="Genomic_DNA"/>
</dbReference>
<evidence type="ECO:0000313" key="1">
    <source>
        <dbReference type="EMBL" id="KFQ27282.1"/>
    </source>
</evidence>
<keyword evidence="2" id="KW-1185">Reference proteome</keyword>
<sequence>YNQLCEILADLGKKNNWVVFQEPLIRDQNNELFKPDLVFVKNAQAVVVDVTVRYESKPSSLADAAEEKVKKYQHLTTQVQDLTNATEVKFVGFPLGACGKWFSDNFKLLTELGLTKSCQQRTAIRMSYWALFSSVDIIHMFAGKSR</sequence>
<accession>A0A091RF81</accession>
<feature type="non-terminal residue" evidence="1">
    <location>
        <position position="1"/>
    </location>
</feature>
<dbReference type="Proteomes" id="UP000052967">
    <property type="component" value="Unassembled WGS sequence"/>
</dbReference>
<dbReference type="AlphaFoldDB" id="A0A091RF81"/>
<proteinExistence type="predicted"/>
<gene>
    <name evidence="1" type="ORF">N331_11913</name>
</gene>
<reference evidence="1 2" key="1">
    <citation type="submission" date="2014-04" db="EMBL/GenBank/DDBJ databases">
        <title>Genome evolution of avian class.</title>
        <authorList>
            <person name="Zhang G."/>
            <person name="Li C."/>
        </authorList>
    </citation>
    <scope>NUCLEOTIDE SEQUENCE [LARGE SCALE GENOMIC DNA]</scope>
    <source>
        <strain evidence="1">BGI_N331</strain>
    </source>
</reference>
<protein>
    <submittedName>
        <fullName evidence="1">Uncharacterized protein</fullName>
    </submittedName>
</protein>
<name>A0A091RF81_MERNU</name>
<organism evidence="1 2">
    <name type="scientific">Merops nubicus</name>
    <name type="common">Northern carmine bee-eater</name>
    <dbReference type="NCBI Taxonomy" id="57421"/>
    <lineage>
        <taxon>Eukaryota</taxon>
        <taxon>Metazoa</taxon>
        <taxon>Chordata</taxon>
        <taxon>Craniata</taxon>
        <taxon>Vertebrata</taxon>
        <taxon>Euteleostomi</taxon>
        <taxon>Archelosauria</taxon>
        <taxon>Archosauria</taxon>
        <taxon>Dinosauria</taxon>
        <taxon>Saurischia</taxon>
        <taxon>Theropoda</taxon>
        <taxon>Coelurosauria</taxon>
        <taxon>Aves</taxon>
        <taxon>Neognathae</taxon>
        <taxon>Neoaves</taxon>
        <taxon>Telluraves</taxon>
        <taxon>Coraciimorphae</taxon>
        <taxon>Coraciiformes</taxon>
        <taxon>Meropidae</taxon>
        <taxon>Merops</taxon>
    </lineage>
</organism>